<dbReference type="Pfam" id="PF02680">
    <property type="entry name" value="DUF211"/>
    <property type="match status" value="1"/>
</dbReference>
<sequence>MSTVDSPLGGIVNVRRLVMDVDKAVHRPDILEIAAAIEAVAGVEAVNITVTEIDIETVGMEVTVEGEGIDTARVVTAIEQTGAVMHSIDQVVSGARIIEAVPRSR</sequence>
<evidence type="ECO:0000313" key="2">
    <source>
        <dbReference type="Proteomes" id="UP001589627"/>
    </source>
</evidence>
<evidence type="ECO:0000313" key="1">
    <source>
        <dbReference type="EMBL" id="MFB9834008.1"/>
    </source>
</evidence>
<dbReference type="Gene3D" id="3.30.70.1340">
    <property type="entry name" value="MTH889-like domain"/>
    <property type="match status" value="1"/>
</dbReference>
<name>A0ABV5YG42_9ACTN</name>
<accession>A0ABV5YG42</accession>
<comment type="caution">
    <text evidence="1">The sequence shown here is derived from an EMBL/GenBank/DDBJ whole genome shotgun (WGS) entry which is preliminary data.</text>
</comment>
<organism evidence="1 2">
    <name type="scientific">Actinoallomurus acaciae</name>
    <dbReference type="NCBI Taxonomy" id="502577"/>
    <lineage>
        <taxon>Bacteria</taxon>
        <taxon>Bacillati</taxon>
        <taxon>Actinomycetota</taxon>
        <taxon>Actinomycetes</taxon>
        <taxon>Streptosporangiales</taxon>
        <taxon>Thermomonosporaceae</taxon>
        <taxon>Actinoallomurus</taxon>
    </lineage>
</organism>
<dbReference type="InterPro" id="IPR003831">
    <property type="entry name" value="DUF211"/>
</dbReference>
<proteinExistence type="predicted"/>
<dbReference type="PANTHER" id="PTHR42240:SF1">
    <property type="entry name" value="DUF211 DOMAIN-CONTAINING PROTEIN"/>
    <property type="match status" value="1"/>
</dbReference>
<keyword evidence="2" id="KW-1185">Reference proteome</keyword>
<protein>
    <submittedName>
        <fullName evidence="1">DUF211 domain-containing protein</fullName>
    </submittedName>
</protein>
<dbReference type="PANTHER" id="PTHR42240">
    <property type="entry name" value="DUF211 DOMAIN-CONTAINING PROTEIN"/>
    <property type="match status" value="1"/>
</dbReference>
<dbReference type="RefSeq" id="WP_378202767.1">
    <property type="nucleotide sequence ID" value="NZ_JBHLZP010000117.1"/>
</dbReference>
<dbReference type="SUPFAM" id="SSF160363">
    <property type="entry name" value="MTH889-like"/>
    <property type="match status" value="1"/>
</dbReference>
<dbReference type="EMBL" id="JBHLZP010000117">
    <property type="protein sequence ID" value="MFB9834008.1"/>
    <property type="molecule type" value="Genomic_DNA"/>
</dbReference>
<dbReference type="InterPro" id="IPR023129">
    <property type="entry name" value="MTH889-like_dom_sf"/>
</dbReference>
<dbReference type="Proteomes" id="UP001589627">
    <property type="component" value="Unassembled WGS sequence"/>
</dbReference>
<gene>
    <name evidence="1" type="ORF">ACFFNX_17625</name>
</gene>
<reference evidence="1 2" key="1">
    <citation type="submission" date="2024-09" db="EMBL/GenBank/DDBJ databases">
        <authorList>
            <person name="Sun Q."/>
            <person name="Mori K."/>
        </authorList>
    </citation>
    <scope>NUCLEOTIDE SEQUENCE [LARGE SCALE GENOMIC DNA]</scope>
    <source>
        <strain evidence="1 2">TBRC 0563</strain>
    </source>
</reference>